<dbReference type="Proteomes" id="UP001595445">
    <property type="component" value="Unassembled WGS sequence"/>
</dbReference>
<reference evidence="2" key="1">
    <citation type="journal article" date="2019" name="Int. J. Syst. Evol. Microbiol.">
        <title>The Global Catalogue of Microorganisms (GCM) 10K type strain sequencing project: providing services to taxonomists for standard genome sequencing and annotation.</title>
        <authorList>
            <consortium name="The Broad Institute Genomics Platform"/>
            <consortium name="The Broad Institute Genome Sequencing Center for Infectious Disease"/>
            <person name="Wu L."/>
            <person name="Ma J."/>
        </authorList>
    </citation>
    <scope>NUCLEOTIDE SEQUENCE [LARGE SCALE GENOMIC DNA]</scope>
    <source>
        <strain evidence="2">KCTC 62102</strain>
    </source>
</reference>
<proteinExistence type="predicted"/>
<keyword evidence="2" id="KW-1185">Reference proteome</keyword>
<comment type="caution">
    <text evidence="1">The sequence shown here is derived from an EMBL/GenBank/DDBJ whole genome shotgun (WGS) entry which is preliminary data.</text>
</comment>
<dbReference type="RefSeq" id="WP_197644718.1">
    <property type="nucleotide sequence ID" value="NZ_JAEACP010000012.1"/>
</dbReference>
<evidence type="ECO:0000313" key="1">
    <source>
        <dbReference type="EMBL" id="MFC3088501.1"/>
    </source>
</evidence>
<accession>A0ABV7E000</accession>
<dbReference type="EMBL" id="JBHRSM010000053">
    <property type="protein sequence ID" value="MFC3088501.1"/>
    <property type="molecule type" value="Genomic_DNA"/>
</dbReference>
<name>A0ABV7E000_9RHOB</name>
<evidence type="ECO:0000313" key="2">
    <source>
        <dbReference type="Proteomes" id="UP001595445"/>
    </source>
</evidence>
<gene>
    <name evidence="1" type="ORF">ACFOD6_20885</name>
</gene>
<sequence length="86" mass="9412">MNTAPETEGVVLVQPETVAATMEILEEALAATEADLWRDDERGGEGHYHTAHLAYFRTYRDLCCAVETGDAGAAQRIVAQFEEVEA</sequence>
<organism evidence="1 2">
    <name type="scientific">Tabrizicola soli</name>
    <dbReference type="NCBI Taxonomy" id="2185115"/>
    <lineage>
        <taxon>Bacteria</taxon>
        <taxon>Pseudomonadati</taxon>
        <taxon>Pseudomonadota</taxon>
        <taxon>Alphaproteobacteria</taxon>
        <taxon>Rhodobacterales</taxon>
        <taxon>Paracoccaceae</taxon>
        <taxon>Tabrizicola</taxon>
    </lineage>
</organism>
<protein>
    <submittedName>
        <fullName evidence="1">Uncharacterized protein</fullName>
    </submittedName>
</protein>